<dbReference type="InterPro" id="IPR015098">
    <property type="entry name" value="EBP50_C"/>
</dbReference>
<dbReference type="InterPro" id="IPR051067">
    <property type="entry name" value="NHER"/>
</dbReference>
<dbReference type="InterPro" id="IPR001478">
    <property type="entry name" value="PDZ"/>
</dbReference>
<keyword evidence="5" id="KW-1185">Reference proteome</keyword>
<evidence type="ECO:0000259" key="3">
    <source>
        <dbReference type="PROSITE" id="PS50106"/>
    </source>
</evidence>
<dbReference type="GO" id="GO:0072659">
    <property type="term" value="P:protein localization to plasma membrane"/>
    <property type="evidence" value="ECO:0007669"/>
    <property type="project" value="TreeGrafter"/>
</dbReference>
<dbReference type="Proteomes" id="UP000261600">
    <property type="component" value="Unplaced"/>
</dbReference>
<protein>
    <recommendedName>
        <fullName evidence="3">PDZ domain-containing protein</fullName>
    </recommendedName>
</protein>
<dbReference type="Gene3D" id="2.30.42.10">
    <property type="match status" value="2"/>
</dbReference>
<feature type="domain" description="PDZ" evidence="3">
    <location>
        <begin position="9"/>
        <end position="89"/>
    </location>
</feature>
<evidence type="ECO:0000256" key="1">
    <source>
        <dbReference type="ARBA" id="ARBA00022737"/>
    </source>
</evidence>
<dbReference type="GO" id="GO:0043495">
    <property type="term" value="F:protein-membrane adaptor activity"/>
    <property type="evidence" value="ECO:0007669"/>
    <property type="project" value="TreeGrafter"/>
</dbReference>
<reference evidence="4" key="2">
    <citation type="submission" date="2025-09" db="UniProtKB">
        <authorList>
            <consortium name="Ensembl"/>
        </authorList>
    </citation>
    <scope>IDENTIFICATION</scope>
</reference>
<dbReference type="PROSITE" id="PS50106">
    <property type="entry name" value="PDZ"/>
    <property type="match status" value="2"/>
</dbReference>
<dbReference type="Ensembl" id="ENSMALT00000009105.1">
    <property type="protein sequence ID" value="ENSMALP00000008918.1"/>
    <property type="gene ID" value="ENSMALG00000006325.1"/>
</dbReference>
<feature type="region of interest" description="Disordered" evidence="2">
    <location>
        <begin position="114"/>
        <end position="134"/>
    </location>
</feature>
<feature type="region of interest" description="Disordered" evidence="2">
    <location>
        <begin position="236"/>
        <end position="265"/>
    </location>
</feature>
<dbReference type="GO" id="GO:0016324">
    <property type="term" value="C:apical plasma membrane"/>
    <property type="evidence" value="ECO:0007669"/>
    <property type="project" value="TreeGrafter"/>
</dbReference>
<organism evidence="4 5">
    <name type="scientific">Monopterus albus</name>
    <name type="common">Swamp eel</name>
    <dbReference type="NCBI Taxonomy" id="43700"/>
    <lineage>
        <taxon>Eukaryota</taxon>
        <taxon>Metazoa</taxon>
        <taxon>Chordata</taxon>
        <taxon>Craniata</taxon>
        <taxon>Vertebrata</taxon>
        <taxon>Euteleostomi</taxon>
        <taxon>Actinopterygii</taxon>
        <taxon>Neopterygii</taxon>
        <taxon>Teleostei</taxon>
        <taxon>Neoteleostei</taxon>
        <taxon>Acanthomorphata</taxon>
        <taxon>Anabantaria</taxon>
        <taxon>Synbranchiformes</taxon>
        <taxon>Synbranchidae</taxon>
        <taxon>Monopterus</taxon>
    </lineage>
</organism>
<evidence type="ECO:0000313" key="5">
    <source>
        <dbReference type="Proteomes" id="UP000261600"/>
    </source>
</evidence>
<dbReference type="PANTHER" id="PTHR14191:SF4">
    <property type="entry name" value="NA(+)_H(+) EXCHANGE REGULATORY COFACTOR NHE-RF2"/>
    <property type="match status" value="1"/>
</dbReference>
<evidence type="ECO:0000256" key="2">
    <source>
        <dbReference type="SAM" id="MobiDB-lite"/>
    </source>
</evidence>
<dbReference type="CDD" id="cd06768">
    <property type="entry name" value="PDZ_NHERF-like"/>
    <property type="match status" value="2"/>
</dbReference>
<dbReference type="SMART" id="SM00228">
    <property type="entry name" value="PDZ"/>
    <property type="match status" value="2"/>
</dbReference>
<accession>A0A3Q3IUA8</accession>
<dbReference type="SUPFAM" id="SSF50156">
    <property type="entry name" value="PDZ domain-like"/>
    <property type="match status" value="2"/>
</dbReference>
<evidence type="ECO:0000313" key="4">
    <source>
        <dbReference type="Ensembl" id="ENSMALP00000008918.1"/>
    </source>
</evidence>
<dbReference type="Pfam" id="PF09007">
    <property type="entry name" value="EBP50_C"/>
    <property type="match status" value="1"/>
</dbReference>
<dbReference type="InterPro" id="IPR036034">
    <property type="entry name" value="PDZ_sf"/>
</dbReference>
<proteinExistence type="predicted"/>
<reference evidence="4" key="1">
    <citation type="submission" date="2025-08" db="UniProtKB">
        <authorList>
            <consortium name="Ensembl"/>
        </authorList>
    </citation>
    <scope>IDENTIFICATION</scope>
</reference>
<dbReference type="GO" id="GO:0005102">
    <property type="term" value="F:signaling receptor binding"/>
    <property type="evidence" value="ECO:0007669"/>
    <property type="project" value="TreeGrafter"/>
</dbReference>
<keyword evidence="1" id="KW-0677">Repeat</keyword>
<dbReference type="Pfam" id="PF00595">
    <property type="entry name" value="PDZ"/>
    <property type="match status" value="2"/>
</dbReference>
<dbReference type="AlphaFoldDB" id="A0A3Q3IUA8"/>
<feature type="compositionally biased region" description="Low complexity" evidence="2">
    <location>
        <begin position="241"/>
        <end position="265"/>
    </location>
</feature>
<feature type="domain" description="PDZ" evidence="3">
    <location>
        <begin position="140"/>
        <end position="220"/>
    </location>
</feature>
<name>A0A3Q3IUA8_MONAL</name>
<sequence>MESKLRPRLCYLVKEERDYGFHLQGGRKIGGEFIRKVVPGSSADLGGLRPGDRVVEVNGVNVEKDSHHEVVKRVRAIPNRVRLLVVDSDTDEYLRSRGLVCTEDMAIEMGTLLSRPSSRPMPATSSLPSPEPTDELCPRLCHLVKEDNGYGFSLHSNKTKGGQFVHSVDPGSAAESADIRPGDRILEVNGVNIEGLTHSEVVALIKSGREEVRLLVVDQEMDELFHRLKSTSITNHAKGQISRANGSSASHSSRSSTTQSDISNSDIISDPFVDSGLVLSSTAAEAKQKVRASRNKKRAPLMEWSKKRELFSSF</sequence>
<dbReference type="PANTHER" id="PTHR14191">
    <property type="entry name" value="PDZ DOMAIN CONTAINING PROTEIN"/>
    <property type="match status" value="1"/>
</dbReference>